<dbReference type="PANTHER" id="PTHR35862:SF1">
    <property type="entry name" value="FELS-2 PROPHAGE PROTEIN"/>
    <property type="match status" value="1"/>
</dbReference>
<dbReference type="InterPro" id="IPR058530">
    <property type="entry name" value="Baseplate_J-like_C"/>
</dbReference>
<dbReference type="DNASU" id="1143819"/>
<sequence length="298" mass="32280">MMDNTLTAIDISKLPMPDVIRQVAADVILQEMLADLAARDPTLKNLLPSDPIYTLLEVAAYREAVRRYQSNEDAKAVMVALASDADLDHLAALFRVKRLVLEAGDPTQGIPPRMESDAAFRRRIVLAPEGYSVAGPEGAYIYHAISAHPDVLDVSATSPTPGDVIITVLSRSANGQPSQDVLDAVMAAVNQESVRPMTDHVTVQPAQITDYQVHARLHTYAGPDAAVVLSEAHRRITAYTTDTFRLGRDIALSGLYAGLHVEGIQRVELITPQQGLTMDRTQAARCTNITVVHGGVDE</sequence>
<dbReference type="Pfam" id="PF26079">
    <property type="entry name" value="Baseplate_J_C"/>
    <property type="match status" value="1"/>
</dbReference>
<reference evidence="3 4" key="1">
    <citation type="journal article" date="2003" name="J. Bacteriol.">
        <title>Comparative analyses of the complete genome sequences of Pierce's disease and citrus variegated chlorosis strains of Xylella fastidiosa.</title>
        <authorList>
            <person name="Van Sluys M.A."/>
            <person name="de Oliveira M.C."/>
            <person name="Monteiro-Vitorello C.B."/>
            <person name="Miyaki C.Y."/>
            <person name="Furlan L.R."/>
            <person name="Camargo L.E."/>
            <person name="da Silva A.C."/>
            <person name="Moon D.H."/>
            <person name="Takita M.A."/>
            <person name="Lemos E.G."/>
            <person name="Machado M.A."/>
            <person name="Ferro M.I."/>
            <person name="da Silva F.R."/>
            <person name="Goldman M.H."/>
            <person name="Goldman G.H."/>
            <person name="Lemos M.V."/>
            <person name="El-Dorry H."/>
            <person name="Tsai S.M."/>
            <person name="Carrer H."/>
            <person name="Carraro D.M."/>
            <person name="de Oliveira R.C."/>
            <person name="Nunes L.R."/>
            <person name="Siqueira W.J."/>
            <person name="Coutinho L.L."/>
            <person name="Kimura E.T."/>
            <person name="Ferro E.S."/>
            <person name="Harakava R."/>
            <person name="Kuramae E.E."/>
            <person name="Marino C.L."/>
            <person name="Giglioti E."/>
            <person name="Abreu I.L."/>
            <person name="Alves L.M."/>
            <person name="do Amaral A.M."/>
            <person name="Baia G.S."/>
            <person name="Blanco S.R."/>
            <person name="Brito M.S."/>
            <person name="Cannavan F.S."/>
            <person name="Celestino A.V."/>
            <person name="da Cunha A.F."/>
            <person name="Fenille R.C."/>
            <person name="Ferro J.A."/>
            <person name="Formighieri E.F."/>
            <person name="Kishi L.T."/>
            <person name="Leoni S.G."/>
            <person name="Oliveira A.R."/>
            <person name="Rosa V.E.Jr."/>
            <person name="Sassaki F.T."/>
            <person name="Sena J.A."/>
            <person name="de Souza A.A."/>
            <person name="Truffi D."/>
            <person name="Tsukumo F."/>
            <person name="Yanai G.M."/>
            <person name="Zaros L.G."/>
            <person name="Civerolo E.L."/>
            <person name="Simpson A.J."/>
            <person name="Almeida N.F.Jr."/>
            <person name="Setubal J.C."/>
            <person name="Kitajima J.P."/>
        </authorList>
    </citation>
    <scope>NUCLEOTIDE SEQUENCE [LARGE SCALE GENOMIC DNA]</scope>
    <source>
        <strain evidence="4">Temecula1 / ATCC 700964</strain>
    </source>
</reference>
<dbReference type="KEGG" id="xft:PD_1097"/>
<evidence type="ECO:0000313" key="4">
    <source>
        <dbReference type="Proteomes" id="UP000002516"/>
    </source>
</evidence>
<dbReference type="InterPro" id="IPR014507">
    <property type="entry name" value="Baseplate_assembly_J_pred"/>
</dbReference>
<evidence type="ECO:0000259" key="1">
    <source>
        <dbReference type="Pfam" id="PF26078"/>
    </source>
</evidence>
<name>Q87CH4_XYLFT</name>
<organism evidence="3 4">
    <name type="scientific">Xylella fastidiosa (strain Temecula1 / ATCC 700964)</name>
    <dbReference type="NCBI Taxonomy" id="183190"/>
    <lineage>
        <taxon>Bacteria</taxon>
        <taxon>Pseudomonadati</taxon>
        <taxon>Pseudomonadota</taxon>
        <taxon>Gammaproteobacteria</taxon>
        <taxon>Lysobacterales</taxon>
        <taxon>Lysobacteraceae</taxon>
        <taxon>Xylella</taxon>
    </lineage>
</organism>
<dbReference type="InterPro" id="IPR052726">
    <property type="entry name" value="Phage_Baseplate_Hub"/>
</dbReference>
<dbReference type="EMBL" id="AE009442">
    <property type="protein sequence ID" value="AAO28952.1"/>
    <property type="molecule type" value="Genomic_DNA"/>
</dbReference>
<dbReference type="Pfam" id="PF26078">
    <property type="entry name" value="Baseplate_J_M"/>
    <property type="match status" value="1"/>
</dbReference>
<feature type="domain" description="Baseplate J-like C-terminal" evidence="2">
    <location>
        <begin position="211"/>
        <end position="291"/>
    </location>
</feature>
<dbReference type="AlphaFoldDB" id="Q87CH4"/>
<gene>
    <name evidence="3" type="primary">J</name>
    <name evidence="3" type="ordered locus">PD_1097</name>
</gene>
<dbReference type="InterPro" id="IPR058531">
    <property type="entry name" value="Baseplate_J_M"/>
</dbReference>
<proteinExistence type="predicted"/>
<protein>
    <submittedName>
        <fullName evidence="3">Phage-related baseplate assembly protein</fullName>
    </submittedName>
</protein>
<evidence type="ECO:0000259" key="2">
    <source>
        <dbReference type="Pfam" id="PF26079"/>
    </source>
</evidence>
<evidence type="ECO:0000313" key="3">
    <source>
        <dbReference type="EMBL" id="AAO28952.1"/>
    </source>
</evidence>
<keyword evidence="4" id="KW-1185">Reference proteome</keyword>
<feature type="domain" description="Baseplate J-like central" evidence="1">
    <location>
        <begin position="133"/>
        <end position="205"/>
    </location>
</feature>
<accession>Q87CH4</accession>
<dbReference type="HOGENOM" id="CLU_046415_0_0_6"/>
<dbReference type="PIRSF" id="PIRSF020481">
    <property type="entry name" value="BAP"/>
    <property type="match status" value="1"/>
</dbReference>
<dbReference type="PANTHER" id="PTHR35862">
    <property type="entry name" value="FELS-2 PROPHAGE PROTEIN"/>
    <property type="match status" value="1"/>
</dbReference>
<dbReference type="Proteomes" id="UP000002516">
    <property type="component" value="Chromosome"/>
</dbReference>